<dbReference type="STRING" id="418495.SAMN05216215_108724"/>
<sequence length="66" mass="7571">MREYRRHLGRRVLLHLDGATLDGVLVRADRDTVALREARMLSALEPSDMDGELIVERVALVWMQVV</sequence>
<keyword evidence="2" id="KW-1185">Reference proteome</keyword>
<evidence type="ECO:0000313" key="2">
    <source>
        <dbReference type="Proteomes" id="UP000199529"/>
    </source>
</evidence>
<dbReference type="EMBL" id="FNOK01000087">
    <property type="protein sequence ID" value="SDZ51346.1"/>
    <property type="molecule type" value="Genomic_DNA"/>
</dbReference>
<dbReference type="RefSeq" id="WP_177227030.1">
    <property type="nucleotide sequence ID" value="NZ_FNOK01000087.1"/>
</dbReference>
<reference evidence="2" key="1">
    <citation type="submission" date="2016-10" db="EMBL/GenBank/DDBJ databases">
        <authorList>
            <person name="Varghese N."/>
            <person name="Submissions S."/>
        </authorList>
    </citation>
    <scope>NUCLEOTIDE SEQUENCE [LARGE SCALE GENOMIC DNA]</scope>
    <source>
        <strain evidence="2">CGMCC 4.3530</strain>
    </source>
</reference>
<protein>
    <submittedName>
        <fullName evidence="1">Uncharacterized protein</fullName>
    </submittedName>
</protein>
<accession>A0A1H3TM95</accession>
<name>A0A1H3TM95_9PSEU</name>
<gene>
    <name evidence="1" type="ORF">SAMN05216215_108724</name>
</gene>
<dbReference type="Proteomes" id="UP000199529">
    <property type="component" value="Unassembled WGS sequence"/>
</dbReference>
<organism evidence="1 2">
    <name type="scientific">Saccharopolyspora shandongensis</name>
    <dbReference type="NCBI Taxonomy" id="418495"/>
    <lineage>
        <taxon>Bacteria</taxon>
        <taxon>Bacillati</taxon>
        <taxon>Actinomycetota</taxon>
        <taxon>Actinomycetes</taxon>
        <taxon>Pseudonocardiales</taxon>
        <taxon>Pseudonocardiaceae</taxon>
        <taxon>Saccharopolyspora</taxon>
    </lineage>
</organism>
<dbReference type="AlphaFoldDB" id="A0A1H3TM95"/>
<evidence type="ECO:0000313" key="1">
    <source>
        <dbReference type="EMBL" id="SDZ51346.1"/>
    </source>
</evidence>
<proteinExistence type="predicted"/>